<reference evidence="3" key="1">
    <citation type="journal article" date="2022" name="Int. J. Syst. Evol. Microbiol.">
        <title>Anaeromyxobacter oryzae sp. nov., Anaeromyxobacter diazotrophicus sp. nov. and Anaeromyxobacter paludicola sp. nov., isolated from paddy soils.</title>
        <authorList>
            <person name="Itoh H."/>
            <person name="Xu Z."/>
            <person name="Mise K."/>
            <person name="Masuda Y."/>
            <person name="Ushijima N."/>
            <person name="Hayakawa C."/>
            <person name="Shiratori Y."/>
            <person name="Senoo K."/>
        </authorList>
    </citation>
    <scope>NUCLEOTIDE SEQUENCE [LARGE SCALE GENOMIC DNA]</scope>
    <source>
        <strain evidence="3">Red630</strain>
    </source>
</reference>
<organism evidence="2 3">
    <name type="scientific">Anaeromyxobacter paludicola</name>
    <dbReference type="NCBI Taxonomy" id="2918171"/>
    <lineage>
        <taxon>Bacteria</taxon>
        <taxon>Pseudomonadati</taxon>
        <taxon>Myxococcota</taxon>
        <taxon>Myxococcia</taxon>
        <taxon>Myxococcales</taxon>
        <taxon>Cystobacterineae</taxon>
        <taxon>Anaeromyxobacteraceae</taxon>
        <taxon>Anaeromyxobacter</taxon>
    </lineage>
</organism>
<dbReference type="EMBL" id="AP025592">
    <property type="protein sequence ID" value="BDG08199.1"/>
    <property type="molecule type" value="Genomic_DNA"/>
</dbReference>
<evidence type="ECO:0000313" key="2">
    <source>
        <dbReference type="EMBL" id="BDG08199.1"/>
    </source>
</evidence>
<feature type="transmembrane region" description="Helical" evidence="1">
    <location>
        <begin position="29"/>
        <end position="48"/>
    </location>
</feature>
<evidence type="ECO:0000313" key="3">
    <source>
        <dbReference type="Proteomes" id="UP001162734"/>
    </source>
</evidence>
<keyword evidence="1" id="KW-1133">Transmembrane helix</keyword>
<gene>
    <name evidence="2" type="ORF">AMPC_13120</name>
</gene>
<protein>
    <submittedName>
        <fullName evidence="2">Uncharacterized protein</fullName>
    </submittedName>
</protein>
<sequence>MMRATAWTGGLFALGSAICHLFPAPWVEPMVLLGLGVTLLVVSGRGAAGRRRAPAPGAVAASELETAGSRAAQ</sequence>
<proteinExistence type="predicted"/>
<keyword evidence="1" id="KW-0472">Membrane</keyword>
<dbReference type="Proteomes" id="UP001162734">
    <property type="component" value="Chromosome"/>
</dbReference>
<evidence type="ECO:0000256" key="1">
    <source>
        <dbReference type="SAM" id="Phobius"/>
    </source>
</evidence>
<dbReference type="RefSeq" id="WP_248345380.1">
    <property type="nucleotide sequence ID" value="NZ_AP025592.1"/>
</dbReference>
<keyword evidence="3" id="KW-1185">Reference proteome</keyword>
<name>A0ABM7X8N4_9BACT</name>
<accession>A0ABM7X8N4</accession>
<keyword evidence="1" id="KW-0812">Transmembrane</keyword>